<evidence type="ECO:0000256" key="1">
    <source>
        <dbReference type="ARBA" id="ARBA00001935"/>
    </source>
</evidence>
<evidence type="ECO:0000313" key="13">
    <source>
        <dbReference type="EMBL" id="PHJ22163.1"/>
    </source>
</evidence>
<keyword evidence="7" id="KW-0186">Copper</keyword>
<dbReference type="RefSeq" id="XP_067923840.1">
    <property type="nucleotide sequence ID" value="XM_068064191.1"/>
</dbReference>
<keyword evidence="5" id="KW-0479">Metal-binding</keyword>
<dbReference type="InterPro" id="IPR001505">
    <property type="entry name" value="Copper_CuA"/>
</dbReference>
<evidence type="ECO:0000256" key="4">
    <source>
        <dbReference type="ARBA" id="ARBA00022448"/>
    </source>
</evidence>
<dbReference type="GO" id="GO:0042773">
    <property type="term" value="P:ATP synthesis coupled electron transport"/>
    <property type="evidence" value="ECO:0007669"/>
    <property type="project" value="TreeGrafter"/>
</dbReference>
<comment type="catalytic activity">
    <reaction evidence="10">
        <text>4 Fe(II)-[cytochrome c] + O2 + 8 H(+)(in) = 4 Fe(III)-[cytochrome c] + 2 H2O + 4 H(+)(out)</text>
        <dbReference type="Rhea" id="RHEA:11436"/>
        <dbReference type="Rhea" id="RHEA-COMP:10350"/>
        <dbReference type="Rhea" id="RHEA-COMP:14399"/>
        <dbReference type="ChEBI" id="CHEBI:15377"/>
        <dbReference type="ChEBI" id="CHEBI:15378"/>
        <dbReference type="ChEBI" id="CHEBI:15379"/>
        <dbReference type="ChEBI" id="CHEBI:29033"/>
        <dbReference type="ChEBI" id="CHEBI:29034"/>
        <dbReference type="EC" id="7.1.1.9"/>
    </reaction>
    <physiologicalReaction direction="left-to-right" evidence="10">
        <dbReference type="Rhea" id="RHEA:11437"/>
    </physiologicalReaction>
</comment>
<dbReference type="SUPFAM" id="SSF49503">
    <property type="entry name" value="Cupredoxins"/>
    <property type="match status" value="1"/>
</dbReference>
<name>A0A2C6L3A8_9APIC</name>
<keyword evidence="8" id="KW-0472">Membrane</keyword>
<dbReference type="EMBL" id="MIGC01001797">
    <property type="protein sequence ID" value="PHJ22163.1"/>
    <property type="molecule type" value="Genomic_DNA"/>
</dbReference>
<evidence type="ECO:0000313" key="14">
    <source>
        <dbReference type="Proteomes" id="UP000221165"/>
    </source>
</evidence>
<evidence type="ECO:0000256" key="10">
    <source>
        <dbReference type="ARBA" id="ARBA00049512"/>
    </source>
</evidence>
<dbReference type="InterPro" id="IPR045187">
    <property type="entry name" value="CcO_II"/>
</dbReference>
<dbReference type="InterPro" id="IPR008972">
    <property type="entry name" value="Cupredoxin"/>
</dbReference>
<dbReference type="InterPro" id="IPR002429">
    <property type="entry name" value="CcO_II-like_C"/>
</dbReference>
<feature type="compositionally biased region" description="Low complexity" evidence="11">
    <location>
        <begin position="45"/>
        <end position="59"/>
    </location>
</feature>
<dbReference type="PANTHER" id="PTHR22888:SF9">
    <property type="entry name" value="CYTOCHROME C OXIDASE SUBUNIT 2"/>
    <property type="match status" value="1"/>
</dbReference>
<evidence type="ECO:0000256" key="9">
    <source>
        <dbReference type="ARBA" id="ARBA00031389"/>
    </source>
</evidence>
<dbReference type="Gene3D" id="2.60.40.420">
    <property type="entry name" value="Cupredoxins - blue copper proteins"/>
    <property type="match status" value="1"/>
</dbReference>
<dbReference type="Proteomes" id="UP000221165">
    <property type="component" value="Unassembled WGS sequence"/>
</dbReference>
<protein>
    <recommendedName>
        <fullName evidence="9">Cytochrome c oxidase polypeptide II</fullName>
    </recommendedName>
</protein>
<dbReference type="Pfam" id="PF00116">
    <property type="entry name" value="COX2"/>
    <property type="match status" value="1"/>
</dbReference>
<sequence>MDLFFRSFFRFSSPPQWRTGKATLKREDDGESPSFSPKSIAKCQSLPENSPHSSSTSSSSSLIFQSLKASASSSSGDGENTSFSSKSPILKNVSAADYPTPQKYLDNPEKIPSYYVFQSNMVTDEDLQPGMLRNLEVDKRLTLPTRTHIRFLITATDVIHAWSIPALGIKADAIPGRLQRINTFIQREGVFYGQCSELCGALHGFMPIVVEAVSPETYAAHAKKWYKE</sequence>
<dbReference type="AlphaFoldDB" id="A0A2C6L3A8"/>
<evidence type="ECO:0000259" key="12">
    <source>
        <dbReference type="PROSITE" id="PS50857"/>
    </source>
</evidence>
<dbReference type="GO" id="GO:0016020">
    <property type="term" value="C:membrane"/>
    <property type="evidence" value="ECO:0007669"/>
    <property type="project" value="UniProtKB-SubCell"/>
</dbReference>
<reference evidence="13 14" key="1">
    <citation type="journal article" date="2017" name="Int. J. Parasitol.">
        <title>The genome of the protozoan parasite Cystoisospora suis and a reverse vaccinology approach to identify vaccine candidates.</title>
        <authorList>
            <person name="Palmieri N."/>
            <person name="Shrestha A."/>
            <person name="Ruttkowski B."/>
            <person name="Beck T."/>
            <person name="Vogl C."/>
            <person name="Tomley F."/>
            <person name="Blake D.P."/>
            <person name="Joachim A."/>
        </authorList>
    </citation>
    <scope>NUCLEOTIDE SEQUENCE [LARGE SCALE GENOMIC DNA]</scope>
    <source>
        <strain evidence="13 14">Wien I</strain>
    </source>
</reference>
<keyword evidence="6" id="KW-0249">Electron transport</keyword>
<dbReference type="PROSITE" id="PS50857">
    <property type="entry name" value="COX2_CUA"/>
    <property type="match status" value="1"/>
</dbReference>
<evidence type="ECO:0000256" key="11">
    <source>
        <dbReference type="SAM" id="MobiDB-lite"/>
    </source>
</evidence>
<dbReference type="OrthoDB" id="539285at2759"/>
<evidence type="ECO:0000256" key="6">
    <source>
        <dbReference type="ARBA" id="ARBA00022982"/>
    </source>
</evidence>
<keyword evidence="14" id="KW-1185">Reference proteome</keyword>
<organism evidence="13 14">
    <name type="scientific">Cystoisospora suis</name>
    <dbReference type="NCBI Taxonomy" id="483139"/>
    <lineage>
        <taxon>Eukaryota</taxon>
        <taxon>Sar</taxon>
        <taxon>Alveolata</taxon>
        <taxon>Apicomplexa</taxon>
        <taxon>Conoidasida</taxon>
        <taxon>Coccidia</taxon>
        <taxon>Eucoccidiorida</taxon>
        <taxon>Eimeriorina</taxon>
        <taxon>Sarcocystidae</taxon>
        <taxon>Cystoisospora</taxon>
    </lineage>
</organism>
<proteinExistence type="inferred from homology"/>
<keyword evidence="4" id="KW-0813">Transport</keyword>
<comment type="cofactor">
    <cofactor evidence="1">
        <name>Cu cation</name>
        <dbReference type="ChEBI" id="CHEBI:23378"/>
    </cofactor>
</comment>
<comment type="subcellular location">
    <subcellularLocation>
        <location evidence="2">Membrane</location>
    </subcellularLocation>
</comment>
<comment type="caution">
    <text evidence="13">The sequence shown here is derived from an EMBL/GenBank/DDBJ whole genome shotgun (WGS) entry which is preliminary data.</text>
</comment>
<dbReference type="FunFam" id="2.60.40.420:FF:000063">
    <property type="entry name" value="Cytochrome c oxidase subunit 2, putative"/>
    <property type="match status" value="1"/>
</dbReference>
<feature type="region of interest" description="Disordered" evidence="11">
    <location>
        <begin position="13"/>
        <end position="59"/>
    </location>
</feature>
<evidence type="ECO:0000256" key="2">
    <source>
        <dbReference type="ARBA" id="ARBA00004370"/>
    </source>
</evidence>
<comment type="similarity">
    <text evidence="3">Belongs to the cytochrome c oxidase subunit 2 family.</text>
</comment>
<dbReference type="GeneID" id="94427402"/>
<dbReference type="PROSITE" id="PS00078">
    <property type="entry name" value="COX2"/>
    <property type="match status" value="1"/>
</dbReference>
<evidence type="ECO:0000256" key="5">
    <source>
        <dbReference type="ARBA" id="ARBA00022723"/>
    </source>
</evidence>
<dbReference type="GO" id="GO:0004129">
    <property type="term" value="F:cytochrome-c oxidase activity"/>
    <property type="evidence" value="ECO:0007669"/>
    <property type="project" value="UniProtKB-EC"/>
</dbReference>
<feature type="domain" description="Cytochrome oxidase subunit II copper A binding" evidence="12">
    <location>
        <begin position="86"/>
        <end position="228"/>
    </location>
</feature>
<dbReference type="GO" id="GO:0005507">
    <property type="term" value="F:copper ion binding"/>
    <property type="evidence" value="ECO:0007669"/>
    <property type="project" value="InterPro"/>
</dbReference>
<evidence type="ECO:0000256" key="3">
    <source>
        <dbReference type="ARBA" id="ARBA00007866"/>
    </source>
</evidence>
<dbReference type="PRINTS" id="PR01166">
    <property type="entry name" value="CYCOXIDASEII"/>
</dbReference>
<evidence type="ECO:0000256" key="7">
    <source>
        <dbReference type="ARBA" id="ARBA00023008"/>
    </source>
</evidence>
<dbReference type="VEuPathDB" id="ToxoDB:CSUI_003996"/>
<dbReference type="PANTHER" id="PTHR22888">
    <property type="entry name" value="CYTOCHROME C OXIDASE, SUBUNIT II"/>
    <property type="match status" value="1"/>
</dbReference>
<evidence type="ECO:0000256" key="8">
    <source>
        <dbReference type="ARBA" id="ARBA00023136"/>
    </source>
</evidence>
<gene>
    <name evidence="13" type="ORF">CSUI_003996</name>
</gene>
<accession>A0A2C6L3A8</accession>